<dbReference type="Proteomes" id="UP001271640">
    <property type="component" value="Unassembled WGS sequence"/>
</dbReference>
<proteinExistence type="predicted"/>
<accession>A0ABU4SQJ0</accession>
<reference evidence="2" key="1">
    <citation type="journal article" date="2024" name="Toxins">
        <title>Genome Sequence Analysis of Native Xenorhabdus Strains Isolated from Entomopathogenic Nematodes in Argentina.</title>
        <authorList>
            <person name="Palma L."/>
            <person name="Frizzo L."/>
            <person name="Kaiser S."/>
            <person name="Berry C."/>
            <person name="Caballero P."/>
            <person name="Bode H.B."/>
            <person name="Del Valle E.E."/>
        </authorList>
    </citation>
    <scope>NUCLEOTIDE SEQUENCE [LARGE SCALE GENOMIC DNA]</scope>
    <source>
        <strain evidence="2">Reich</strain>
    </source>
</reference>
<name>A0ABU4SQJ0_9GAMM</name>
<dbReference type="EMBL" id="VCDP01000101">
    <property type="protein sequence ID" value="MDX8000918.1"/>
    <property type="molecule type" value="Genomic_DNA"/>
</dbReference>
<evidence type="ECO:0000313" key="1">
    <source>
        <dbReference type="EMBL" id="MDX8000918.1"/>
    </source>
</evidence>
<protein>
    <submittedName>
        <fullName evidence="1">Uncharacterized protein</fullName>
    </submittedName>
</protein>
<evidence type="ECO:0000313" key="2">
    <source>
        <dbReference type="Proteomes" id="UP001271640"/>
    </source>
</evidence>
<comment type="caution">
    <text evidence="1">The sequence shown here is derived from an EMBL/GenBank/DDBJ whole genome shotgun (WGS) entry which is preliminary data.</text>
</comment>
<organism evidence="1 2">
    <name type="scientific">Xenorhabdus littoralis</name>
    <dbReference type="NCBI Taxonomy" id="2582835"/>
    <lineage>
        <taxon>Bacteria</taxon>
        <taxon>Pseudomonadati</taxon>
        <taxon>Pseudomonadota</taxon>
        <taxon>Gammaproteobacteria</taxon>
        <taxon>Enterobacterales</taxon>
        <taxon>Morganellaceae</taxon>
        <taxon>Xenorhabdus</taxon>
    </lineage>
</organism>
<sequence length="146" mass="17015">MNYSFVFTVIITASIPFGMTETSCQKPTQPANLHYIRACFLNQCFHQREMHMPPPKNAINYQLLSNWCRLEGKPESTTYEHYYLFEEYNGNIQVKIISDTETKPSLISKDLVMKKNKHQNSWSNLFKSSARHLLAIFKGNEFKDNG</sequence>
<keyword evidence="2" id="KW-1185">Reference proteome</keyword>
<gene>
    <name evidence="1" type="ORF">FE394_17405</name>
</gene>